<organism evidence="8 9">
    <name type="scientific">Agrilactobacillus yilanensis</name>
    <dbReference type="NCBI Taxonomy" id="2485997"/>
    <lineage>
        <taxon>Bacteria</taxon>
        <taxon>Bacillati</taxon>
        <taxon>Bacillota</taxon>
        <taxon>Bacilli</taxon>
        <taxon>Lactobacillales</taxon>
        <taxon>Lactobacillaceae</taxon>
        <taxon>Agrilactobacillus</taxon>
    </lineage>
</organism>
<evidence type="ECO:0000256" key="4">
    <source>
        <dbReference type="ARBA" id="ARBA00022840"/>
    </source>
</evidence>
<dbReference type="PROSITE" id="PS00455">
    <property type="entry name" value="AMP_BINDING"/>
    <property type="match status" value="1"/>
</dbReference>
<evidence type="ECO:0000259" key="6">
    <source>
        <dbReference type="Pfam" id="PF00501"/>
    </source>
</evidence>
<evidence type="ECO:0000259" key="7">
    <source>
        <dbReference type="Pfam" id="PF13193"/>
    </source>
</evidence>
<accession>A0ABW4J6H8</accession>
<comment type="catalytic activity">
    <reaction evidence="5">
        <text>2-succinylbenzoate + ATP + CoA = 2-succinylbenzoyl-CoA + AMP + diphosphate</text>
        <dbReference type="Rhea" id="RHEA:17009"/>
        <dbReference type="ChEBI" id="CHEBI:18325"/>
        <dbReference type="ChEBI" id="CHEBI:30616"/>
        <dbReference type="ChEBI" id="CHEBI:33019"/>
        <dbReference type="ChEBI" id="CHEBI:57287"/>
        <dbReference type="ChEBI" id="CHEBI:57364"/>
        <dbReference type="ChEBI" id="CHEBI:456215"/>
        <dbReference type="EC" id="6.2.1.26"/>
    </reaction>
</comment>
<dbReference type="EMBL" id="JBHTOP010000022">
    <property type="protein sequence ID" value="MFD1671984.1"/>
    <property type="molecule type" value="Genomic_DNA"/>
</dbReference>
<evidence type="ECO:0000313" key="8">
    <source>
        <dbReference type="EMBL" id="MFD1671984.1"/>
    </source>
</evidence>
<gene>
    <name evidence="5" type="primary">menE</name>
    <name evidence="8" type="ORF">ACFQ5M_07750</name>
</gene>
<dbReference type="InterPro" id="IPR010192">
    <property type="entry name" value="MenE"/>
</dbReference>
<dbReference type="NCBIfam" id="NF002966">
    <property type="entry name" value="PRK03640.1"/>
    <property type="match status" value="1"/>
</dbReference>
<evidence type="ECO:0000313" key="9">
    <source>
        <dbReference type="Proteomes" id="UP001597267"/>
    </source>
</evidence>
<dbReference type="SUPFAM" id="SSF56801">
    <property type="entry name" value="Acetyl-CoA synthetase-like"/>
    <property type="match status" value="1"/>
</dbReference>
<keyword evidence="1 5" id="KW-0474">Menaquinone biosynthesis</keyword>
<reference evidence="9" key="1">
    <citation type="journal article" date="2019" name="Int. J. Syst. Evol. Microbiol.">
        <title>The Global Catalogue of Microorganisms (GCM) 10K type strain sequencing project: providing services to taxonomists for standard genome sequencing and annotation.</title>
        <authorList>
            <consortium name="The Broad Institute Genomics Platform"/>
            <consortium name="The Broad Institute Genome Sequencing Center for Infectious Disease"/>
            <person name="Wu L."/>
            <person name="Ma J."/>
        </authorList>
    </citation>
    <scope>NUCLEOTIDE SEQUENCE [LARGE SCALE GENOMIC DNA]</scope>
    <source>
        <strain evidence="9">CCM 8896</strain>
    </source>
</reference>
<dbReference type="PANTHER" id="PTHR43767:SF1">
    <property type="entry name" value="NONRIBOSOMAL PEPTIDE SYNTHASE PES1 (EUROFUNG)-RELATED"/>
    <property type="match status" value="1"/>
</dbReference>
<dbReference type="InterPro" id="IPR050237">
    <property type="entry name" value="ATP-dep_AMP-bd_enzyme"/>
</dbReference>
<dbReference type="PANTHER" id="PTHR43767">
    <property type="entry name" value="LONG-CHAIN-FATTY-ACID--COA LIGASE"/>
    <property type="match status" value="1"/>
</dbReference>
<dbReference type="Gene3D" id="3.40.50.12780">
    <property type="entry name" value="N-terminal domain of ligase-like"/>
    <property type="match status" value="1"/>
</dbReference>
<dbReference type="Pfam" id="PF13193">
    <property type="entry name" value="AMP-binding_C"/>
    <property type="match status" value="1"/>
</dbReference>
<keyword evidence="3 5" id="KW-0547">Nucleotide-binding</keyword>
<evidence type="ECO:0000256" key="2">
    <source>
        <dbReference type="ARBA" id="ARBA00022598"/>
    </source>
</evidence>
<comment type="pathway">
    <text evidence="5">Quinol/quinone metabolism; menaquinone biosynthesis.</text>
</comment>
<dbReference type="Gene3D" id="3.30.300.30">
    <property type="match status" value="1"/>
</dbReference>
<sequence>MENWLLKRAQLSSDQPALYFQDHTLTFKALANEVQEWAEKLNNLTLQPKSPIGLIGTNTKTTYCLILAIQQLGHPVALFNFRLSPAELLQQVQDAQPSILLVDDTLPQWQKLPGSLSYQALNQQQRQSYPPIAEFDNETIADIMYTSGSTGRPKGVLQTFGNHFYSAIGTGLNFKLSSDDAWICAVPLFHISGLSILMRSLIYGLTVYLEPKFDAQRINYLLQQAPTTIVSVVPYMLKQLLATLPESAHYQSKFKGLFLGGGPIDRKTLEICEARQIPVVQSYGMTETASNVVALNFKDAPQKIGASGQALFPVQLRISPQGEIQLKSPTLAKGYLHQTAAFEQKFTADHWFKTGDIGELDTQGFLYVKGRVDTMFISGGENIFPNEIEAIYSHYPGIQEIVVTHQKDPKWGAIPIALIIPEKGASLTAKALTDFGREQLTHYKVPKAFYQLTQLPKTGNGKLNYAALNTLELVKSQQLS</sequence>
<dbReference type="Proteomes" id="UP001597267">
    <property type="component" value="Unassembled WGS sequence"/>
</dbReference>
<feature type="domain" description="AMP-binding enzyme C-terminal" evidence="7">
    <location>
        <begin position="387"/>
        <end position="462"/>
    </location>
</feature>
<dbReference type="InterPro" id="IPR020845">
    <property type="entry name" value="AMP-binding_CS"/>
</dbReference>
<proteinExistence type="inferred from homology"/>
<dbReference type="InterPro" id="IPR025110">
    <property type="entry name" value="AMP-bd_C"/>
</dbReference>
<evidence type="ECO:0000256" key="3">
    <source>
        <dbReference type="ARBA" id="ARBA00022741"/>
    </source>
</evidence>
<comment type="similarity">
    <text evidence="5">Belongs to the ATP-dependent AMP-binding enzyme family. MenE subfamily.</text>
</comment>
<dbReference type="Pfam" id="PF00501">
    <property type="entry name" value="AMP-binding"/>
    <property type="match status" value="1"/>
</dbReference>
<keyword evidence="2 5" id="KW-0436">Ligase</keyword>
<feature type="domain" description="AMP-dependent synthetase/ligase" evidence="6">
    <location>
        <begin position="8"/>
        <end position="336"/>
    </location>
</feature>
<dbReference type="InterPro" id="IPR042099">
    <property type="entry name" value="ANL_N_sf"/>
</dbReference>
<name>A0ABW4J6H8_9LACO</name>
<dbReference type="HAMAP" id="MF_00731">
    <property type="entry name" value="MenE"/>
    <property type="match status" value="1"/>
</dbReference>
<dbReference type="InterPro" id="IPR000873">
    <property type="entry name" value="AMP-dep_synth/lig_dom"/>
</dbReference>
<comment type="caution">
    <text evidence="8">The sequence shown here is derived from an EMBL/GenBank/DDBJ whole genome shotgun (WGS) entry which is preliminary data.</text>
</comment>
<dbReference type="GO" id="GO:0008756">
    <property type="term" value="F:o-succinylbenzoate-CoA ligase activity"/>
    <property type="evidence" value="ECO:0007669"/>
    <property type="project" value="UniProtKB-EC"/>
</dbReference>
<dbReference type="NCBIfam" id="TIGR01923">
    <property type="entry name" value="menE"/>
    <property type="match status" value="1"/>
</dbReference>
<protein>
    <recommendedName>
        <fullName evidence="5">2-succinylbenzoate--CoA ligase</fullName>
        <ecNumber evidence="5">6.2.1.26</ecNumber>
    </recommendedName>
    <alternativeName>
        <fullName evidence="5">o-succinylbenzoyl-CoA synthetase</fullName>
        <shortName evidence="5">OSB-CoA synthetase</shortName>
    </alternativeName>
</protein>
<evidence type="ECO:0000256" key="1">
    <source>
        <dbReference type="ARBA" id="ARBA00022428"/>
    </source>
</evidence>
<comment type="function">
    <text evidence="5">Converts 2-succinylbenzoate (OSB) to 2-succinylbenzoyl-CoA (OSB-CoA).</text>
</comment>
<keyword evidence="9" id="KW-1185">Reference proteome</keyword>
<keyword evidence="4 5" id="KW-0067">ATP-binding</keyword>
<evidence type="ECO:0000256" key="5">
    <source>
        <dbReference type="HAMAP-Rule" id="MF_00731"/>
    </source>
</evidence>
<dbReference type="EC" id="6.2.1.26" evidence="5"/>
<dbReference type="InterPro" id="IPR045851">
    <property type="entry name" value="AMP-bd_C_sf"/>
</dbReference>
<dbReference type="RefSeq" id="WP_125715125.1">
    <property type="nucleotide sequence ID" value="NZ_JBHTOP010000022.1"/>
</dbReference>
<comment type="pathway">
    <text evidence="5">Quinol/quinone metabolism; 1,4-dihydroxy-2-naphthoate biosynthesis; 1,4-dihydroxy-2-naphthoate from chorismate: step 5/7.</text>
</comment>